<accession>A0A432XHQ3</accession>
<organism evidence="3 4">
    <name type="scientific">Pseudidiomarina aquimaris</name>
    <dbReference type="NCBI Taxonomy" id="641841"/>
    <lineage>
        <taxon>Bacteria</taxon>
        <taxon>Pseudomonadati</taxon>
        <taxon>Pseudomonadota</taxon>
        <taxon>Gammaproteobacteria</taxon>
        <taxon>Alteromonadales</taxon>
        <taxon>Idiomarinaceae</taxon>
        <taxon>Pseudidiomarina</taxon>
    </lineage>
</organism>
<sequence>MLFGSVHSLSQPINLSSSVDMPFSYQDISVRLPQGELALRSYGRDDAPVVLILGGISGGRNIYQAEPQHAGRGWWQGLVEDAELQCYRLLAVDYFGGMGASHCDEVPATVEAHAELLAYALRELGVMRLHGLIGGSFGGCVALCLAQHEEFSDARLVVLGAAHRPTAQAVIVRSLQRDFVALGQAAGQDRRGVELARALAMLSYRGAQGLDTRFPDPAGAVAYVHERAAQLVDSNPQQAEQLFACFGPALDHFRVPPQAIRNPTLLVSFADDYLAPSHLMSEFAVLLPDCREHLEVATVHGHDGFILNTASFGPQLKQFLEEA</sequence>
<gene>
    <name evidence="3" type="ORF">CWE21_06650</name>
</gene>
<proteinExistence type="predicted"/>
<keyword evidence="1" id="KW-0808">Transferase</keyword>
<dbReference type="GO" id="GO:0004414">
    <property type="term" value="F:homoserine O-acetyltransferase activity"/>
    <property type="evidence" value="ECO:0007669"/>
    <property type="project" value="TreeGrafter"/>
</dbReference>
<protein>
    <recommendedName>
        <fullName evidence="2">AB hydrolase-1 domain-containing protein</fullName>
    </recommendedName>
</protein>
<dbReference type="AlphaFoldDB" id="A0A432XHQ3"/>
<comment type="caution">
    <text evidence="3">The sequence shown here is derived from an EMBL/GenBank/DDBJ whole genome shotgun (WGS) entry which is preliminary data.</text>
</comment>
<dbReference type="InterPro" id="IPR029058">
    <property type="entry name" value="AB_hydrolase_fold"/>
</dbReference>
<name>A0A432XHQ3_9GAMM</name>
<dbReference type="Pfam" id="PF00561">
    <property type="entry name" value="Abhydrolase_1"/>
    <property type="match status" value="1"/>
</dbReference>
<dbReference type="Proteomes" id="UP000286678">
    <property type="component" value="Unassembled WGS sequence"/>
</dbReference>
<evidence type="ECO:0000313" key="3">
    <source>
        <dbReference type="EMBL" id="RUO48220.1"/>
    </source>
</evidence>
<feature type="domain" description="AB hydrolase-1" evidence="2">
    <location>
        <begin position="48"/>
        <end position="301"/>
    </location>
</feature>
<evidence type="ECO:0000313" key="4">
    <source>
        <dbReference type="Proteomes" id="UP000286678"/>
    </source>
</evidence>
<dbReference type="PANTHER" id="PTHR32268">
    <property type="entry name" value="HOMOSERINE O-ACETYLTRANSFERASE"/>
    <property type="match status" value="1"/>
</dbReference>
<dbReference type="GO" id="GO:0009086">
    <property type="term" value="P:methionine biosynthetic process"/>
    <property type="evidence" value="ECO:0007669"/>
    <property type="project" value="TreeGrafter"/>
</dbReference>
<dbReference type="PANTHER" id="PTHR32268:SF11">
    <property type="entry name" value="HOMOSERINE O-ACETYLTRANSFERASE"/>
    <property type="match status" value="1"/>
</dbReference>
<dbReference type="SUPFAM" id="SSF53474">
    <property type="entry name" value="alpha/beta-Hydrolases"/>
    <property type="match status" value="1"/>
</dbReference>
<dbReference type="Gene3D" id="3.40.50.1820">
    <property type="entry name" value="alpha/beta hydrolase"/>
    <property type="match status" value="1"/>
</dbReference>
<reference evidence="4" key="1">
    <citation type="journal article" date="2018" name="Front. Microbiol.">
        <title>Genome-Based Analysis Reveals the Taxonomy and Diversity of the Family Idiomarinaceae.</title>
        <authorList>
            <person name="Liu Y."/>
            <person name="Lai Q."/>
            <person name="Shao Z."/>
        </authorList>
    </citation>
    <scope>NUCLEOTIDE SEQUENCE [LARGE SCALE GENOMIC DNA]</scope>
    <source>
        <strain evidence="4">SW15</strain>
    </source>
</reference>
<dbReference type="InterPro" id="IPR008220">
    <property type="entry name" value="HAT_MetX-like"/>
</dbReference>
<dbReference type="GO" id="GO:0009092">
    <property type="term" value="P:homoserine metabolic process"/>
    <property type="evidence" value="ECO:0007669"/>
    <property type="project" value="TreeGrafter"/>
</dbReference>
<evidence type="ECO:0000259" key="2">
    <source>
        <dbReference type="Pfam" id="PF00561"/>
    </source>
</evidence>
<keyword evidence="4" id="KW-1185">Reference proteome</keyword>
<evidence type="ECO:0000256" key="1">
    <source>
        <dbReference type="ARBA" id="ARBA00022679"/>
    </source>
</evidence>
<dbReference type="EMBL" id="PIPT01000004">
    <property type="protein sequence ID" value="RUO48220.1"/>
    <property type="molecule type" value="Genomic_DNA"/>
</dbReference>
<dbReference type="InterPro" id="IPR000073">
    <property type="entry name" value="AB_hydrolase_1"/>
</dbReference>